<dbReference type="EMBL" id="OQ846916">
    <property type="protein sequence ID" value="WJJ55371.1"/>
    <property type="molecule type" value="Genomic_DNA"/>
</dbReference>
<organism evidence="1">
    <name type="scientific">Alicyclobacillus phage KKP_3916</name>
    <dbReference type="NCBI Taxonomy" id="3040651"/>
    <lineage>
        <taxon>Viruses</taxon>
        <taxon>Duplodnaviria</taxon>
        <taxon>Heunggongvirae</taxon>
        <taxon>Uroviricota</taxon>
        <taxon>Caudoviricetes</taxon>
    </lineage>
</organism>
<accession>A0AAT9V7T3</accession>
<proteinExistence type="predicted"/>
<sequence>MPERYSFRITRKTKWIEDIVENIPKQDRSEFIRECFLVGLKTTPEYKQYQKSLKTGRSEHELSSVLSSGREDRKFVDVQEKNDDELEEKLDMLGDLYR</sequence>
<gene>
    <name evidence="1" type="ORF">QB910_000127</name>
</gene>
<evidence type="ECO:0008006" key="2">
    <source>
        <dbReference type="Google" id="ProtNLM"/>
    </source>
</evidence>
<name>A0AAT9V7T3_9CAUD</name>
<evidence type="ECO:0000313" key="1">
    <source>
        <dbReference type="EMBL" id="WJJ55371.1"/>
    </source>
</evidence>
<protein>
    <recommendedName>
        <fullName evidence="2">CopG family transcriptional regulator</fullName>
    </recommendedName>
</protein>
<reference evidence="1" key="1">
    <citation type="submission" date="2023-04" db="EMBL/GenBank/DDBJ databases">
        <title>Characterization and genome study of newly isolated Alicyclobacillus-specific phaga.</title>
        <authorList>
            <person name="Shymialevich D."/>
            <person name="Wojcicki M."/>
            <person name="Srednicka P."/>
            <person name="Swider O."/>
        </authorList>
    </citation>
    <scope>NUCLEOTIDE SEQUENCE</scope>
</reference>